<protein>
    <submittedName>
        <fullName evidence="3">DUF6350 family protein</fullName>
    </submittedName>
</protein>
<dbReference type="AlphaFoldDB" id="A0A9Q4GNA1"/>
<feature type="compositionally biased region" description="Basic and acidic residues" evidence="1">
    <location>
        <begin position="533"/>
        <end position="542"/>
    </location>
</feature>
<feature type="transmembrane region" description="Helical" evidence="2">
    <location>
        <begin position="228"/>
        <end position="249"/>
    </location>
</feature>
<feature type="compositionally biased region" description="Acidic residues" evidence="1">
    <location>
        <begin position="426"/>
        <end position="439"/>
    </location>
</feature>
<feature type="transmembrane region" description="Helical" evidence="2">
    <location>
        <begin position="49"/>
        <end position="68"/>
    </location>
</feature>
<dbReference type="Pfam" id="PF19877">
    <property type="entry name" value="DUF6350"/>
    <property type="match status" value="1"/>
</dbReference>
<dbReference type="InterPro" id="IPR045931">
    <property type="entry name" value="DUF6350"/>
</dbReference>
<feature type="region of interest" description="Disordered" evidence="1">
    <location>
        <begin position="377"/>
        <end position="412"/>
    </location>
</feature>
<gene>
    <name evidence="3" type="ORF">OS123_08725</name>
</gene>
<keyword evidence="2" id="KW-1133">Transmembrane helix</keyword>
<feature type="transmembrane region" description="Helical" evidence="2">
    <location>
        <begin position="187"/>
        <end position="208"/>
    </location>
</feature>
<feature type="transmembrane region" description="Helical" evidence="2">
    <location>
        <begin position="347"/>
        <end position="370"/>
    </location>
</feature>
<feature type="transmembrane region" description="Helical" evidence="2">
    <location>
        <begin position="261"/>
        <end position="279"/>
    </location>
</feature>
<feature type="transmembrane region" description="Helical" evidence="2">
    <location>
        <begin position="74"/>
        <end position="91"/>
    </location>
</feature>
<feature type="region of interest" description="Disordered" evidence="1">
    <location>
        <begin position="426"/>
        <end position="542"/>
    </location>
</feature>
<feature type="transmembrane region" description="Helical" evidence="2">
    <location>
        <begin position="103"/>
        <end position="130"/>
    </location>
</feature>
<dbReference type="RefSeq" id="WP_267164847.1">
    <property type="nucleotide sequence ID" value="NZ_JAPMKW010000003.1"/>
</dbReference>
<keyword evidence="2" id="KW-0812">Transmembrane</keyword>
<dbReference type="Proteomes" id="UP001070238">
    <property type="component" value="Unassembled WGS sequence"/>
</dbReference>
<feature type="transmembrane region" description="Helical" evidence="2">
    <location>
        <begin position="150"/>
        <end position="167"/>
    </location>
</feature>
<evidence type="ECO:0000313" key="4">
    <source>
        <dbReference type="Proteomes" id="UP001070238"/>
    </source>
</evidence>
<feature type="compositionally biased region" description="Basic and acidic residues" evidence="1">
    <location>
        <begin position="465"/>
        <end position="481"/>
    </location>
</feature>
<dbReference type="EMBL" id="JAPMKX010000003">
    <property type="protein sequence ID" value="MCX7538616.1"/>
    <property type="molecule type" value="Genomic_DNA"/>
</dbReference>
<feature type="transmembrane region" description="Helical" evidence="2">
    <location>
        <begin position="285"/>
        <end position="304"/>
    </location>
</feature>
<comment type="caution">
    <text evidence="3">The sequence shown here is derived from an EMBL/GenBank/DDBJ whole genome shotgun (WGS) entry which is preliminary data.</text>
</comment>
<feature type="transmembrane region" description="Helical" evidence="2">
    <location>
        <begin position="316"/>
        <end position="335"/>
    </location>
</feature>
<evidence type="ECO:0000313" key="3">
    <source>
        <dbReference type="EMBL" id="MCX7538616.1"/>
    </source>
</evidence>
<evidence type="ECO:0000256" key="2">
    <source>
        <dbReference type="SAM" id="Phobius"/>
    </source>
</evidence>
<proteinExistence type="predicted"/>
<feature type="transmembrane region" description="Helical" evidence="2">
    <location>
        <begin position="20"/>
        <end position="42"/>
    </location>
</feature>
<name>A0A9Q4GNA1_9CORY</name>
<reference evidence="3" key="1">
    <citation type="submission" date="2022-11" db="EMBL/GenBank/DDBJ databases">
        <title>Corynebacterium sp. isolated from Penguins.</title>
        <authorList>
            <person name="Sedlar K."/>
            <person name="Svec P."/>
        </authorList>
    </citation>
    <scope>NUCLEOTIDE SEQUENCE</scope>
    <source>
        <strain evidence="3">P5875</strain>
    </source>
</reference>
<evidence type="ECO:0000256" key="1">
    <source>
        <dbReference type="SAM" id="MobiDB-lite"/>
    </source>
</evidence>
<keyword evidence="2" id="KW-0472">Membrane</keyword>
<sequence>MAGTRPPEDSSLRRRLFNFLPVALIPNAVVVAGVVLFALCALMLTDSGFVPLAATVAQLWLAVNLAPVASDSAVLSQLPMLPALGVVWLVAHRVRVAVRDRISILDLAVLTGCVLIVPALLALTAAVMLLDARSVLPVEVPPLATVFGRVLLLHLTALAIGMGPKLWRALARRFSVPAAVVDPVVPAVRFVLSLGAAGLVLALVSLAAHWRVLGELLSSFDGGPAAAGLLGLSLLYLPDAAVAGAAVLVGSEFHIGDASVSLYDATVVPLPPLPILAAFPGSVGGWALALIIVPLALAGAVSHAHCRTTPRAWSEIIAAGVWAGAFALIAGWLSGGTVGVYGSSGMMVLFTAALVAVELAAVGAVVNAVVGLRQRRARRTTTDGVDDGTGSVDSGAPVAEPADGDGDTGAADPVEFVDEEDLIAAGGEEPDGEEPDGETETGGSPTAGERSPDAEGTGAADPADPGERGGVAEKDRDEKGTRGSADTEPGPAETDGGPGDSAGSPGSEVGEAVEDPSDGGYPETAVTGEVGSDPEHGTRPLP</sequence>
<organism evidence="3 4">
    <name type="scientific">Corynebacterium antarcticum</name>
    <dbReference type="NCBI Taxonomy" id="2800405"/>
    <lineage>
        <taxon>Bacteria</taxon>
        <taxon>Bacillati</taxon>
        <taxon>Actinomycetota</taxon>
        <taxon>Actinomycetes</taxon>
        <taxon>Mycobacteriales</taxon>
        <taxon>Corynebacteriaceae</taxon>
        <taxon>Corynebacterium</taxon>
    </lineage>
</organism>
<accession>A0A9Q4GNA1</accession>